<sequence>MGKTSAWRWKGMTSAPTAAAEGDDLGSDGGSGRGRTRLRRGQRSHEAVATAHARRSTEEERHVVVVEEERHVVVEEEERDAPVGTVVVRGGGGSTREEEDEKRGARVTLAPARSHRAWSSPA</sequence>
<organism evidence="2 3">
    <name type="scientific">Oryza sativa subsp. japonica</name>
    <name type="common">Rice</name>
    <dbReference type="NCBI Taxonomy" id="39947"/>
    <lineage>
        <taxon>Eukaryota</taxon>
        <taxon>Viridiplantae</taxon>
        <taxon>Streptophyta</taxon>
        <taxon>Embryophyta</taxon>
        <taxon>Tracheophyta</taxon>
        <taxon>Spermatophyta</taxon>
        <taxon>Magnoliopsida</taxon>
        <taxon>Liliopsida</taxon>
        <taxon>Poales</taxon>
        <taxon>Poaceae</taxon>
        <taxon>BOP clade</taxon>
        <taxon>Oryzoideae</taxon>
        <taxon>Oryzeae</taxon>
        <taxon>Oryzinae</taxon>
        <taxon>Oryza</taxon>
        <taxon>Oryza sativa</taxon>
    </lineage>
</organism>
<feature type="region of interest" description="Disordered" evidence="1">
    <location>
        <begin position="75"/>
        <end position="122"/>
    </location>
</feature>
<dbReference type="Proteomes" id="UP000059680">
    <property type="component" value="Chromosome 4"/>
</dbReference>
<protein>
    <submittedName>
        <fullName evidence="2">Os04g0190550 protein</fullName>
    </submittedName>
</protein>
<reference evidence="3" key="1">
    <citation type="journal article" date="2005" name="Nature">
        <title>The map-based sequence of the rice genome.</title>
        <authorList>
            <consortium name="International rice genome sequencing project (IRGSP)"/>
            <person name="Matsumoto T."/>
            <person name="Wu J."/>
            <person name="Kanamori H."/>
            <person name="Katayose Y."/>
            <person name="Fujisawa M."/>
            <person name="Namiki N."/>
            <person name="Mizuno H."/>
            <person name="Yamamoto K."/>
            <person name="Antonio B.A."/>
            <person name="Baba T."/>
            <person name="Sakata K."/>
            <person name="Nagamura Y."/>
            <person name="Aoki H."/>
            <person name="Arikawa K."/>
            <person name="Arita K."/>
            <person name="Bito T."/>
            <person name="Chiden Y."/>
            <person name="Fujitsuka N."/>
            <person name="Fukunaka R."/>
            <person name="Hamada M."/>
            <person name="Harada C."/>
            <person name="Hayashi A."/>
            <person name="Hijishita S."/>
            <person name="Honda M."/>
            <person name="Hosokawa S."/>
            <person name="Ichikawa Y."/>
            <person name="Idonuma A."/>
            <person name="Iijima M."/>
            <person name="Ikeda M."/>
            <person name="Ikeno M."/>
            <person name="Ito K."/>
            <person name="Ito S."/>
            <person name="Ito T."/>
            <person name="Ito Y."/>
            <person name="Ito Y."/>
            <person name="Iwabuchi A."/>
            <person name="Kamiya K."/>
            <person name="Karasawa W."/>
            <person name="Kurita K."/>
            <person name="Katagiri S."/>
            <person name="Kikuta A."/>
            <person name="Kobayashi H."/>
            <person name="Kobayashi N."/>
            <person name="Machita K."/>
            <person name="Maehara T."/>
            <person name="Masukawa M."/>
            <person name="Mizubayashi T."/>
            <person name="Mukai Y."/>
            <person name="Nagasaki H."/>
            <person name="Nagata Y."/>
            <person name="Naito S."/>
            <person name="Nakashima M."/>
            <person name="Nakama Y."/>
            <person name="Nakamichi Y."/>
            <person name="Nakamura M."/>
            <person name="Meguro A."/>
            <person name="Negishi M."/>
            <person name="Ohta I."/>
            <person name="Ohta T."/>
            <person name="Okamoto M."/>
            <person name="Ono N."/>
            <person name="Saji S."/>
            <person name="Sakaguchi M."/>
            <person name="Sakai K."/>
            <person name="Shibata M."/>
            <person name="Shimokawa T."/>
            <person name="Song J."/>
            <person name="Takazaki Y."/>
            <person name="Terasawa K."/>
            <person name="Tsugane M."/>
            <person name="Tsuji K."/>
            <person name="Ueda S."/>
            <person name="Waki K."/>
            <person name="Yamagata H."/>
            <person name="Yamamoto M."/>
            <person name="Yamamoto S."/>
            <person name="Yamane H."/>
            <person name="Yoshiki S."/>
            <person name="Yoshihara R."/>
            <person name="Yukawa K."/>
            <person name="Zhong H."/>
            <person name="Yano M."/>
            <person name="Yuan Q."/>
            <person name="Ouyang S."/>
            <person name="Liu J."/>
            <person name="Jones K.M."/>
            <person name="Gansberger K."/>
            <person name="Moffat K."/>
            <person name="Hill J."/>
            <person name="Bera J."/>
            <person name="Fadrosh D."/>
            <person name="Jin S."/>
            <person name="Johri S."/>
            <person name="Kim M."/>
            <person name="Overton L."/>
            <person name="Reardon M."/>
            <person name="Tsitrin T."/>
            <person name="Vuong H."/>
            <person name="Weaver B."/>
            <person name="Ciecko A."/>
            <person name="Tallon L."/>
            <person name="Jackson J."/>
            <person name="Pai G."/>
            <person name="Aken S.V."/>
            <person name="Utterback T."/>
            <person name="Reidmuller S."/>
            <person name="Feldblyum T."/>
            <person name="Hsiao J."/>
            <person name="Zismann V."/>
            <person name="Iobst S."/>
            <person name="de Vazeille A.R."/>
            <person name="Buell C.R."/>
            <person name="Ying K."/>
            <person name="Li Y."/>
            <person name="Lu T."/>
            <person name="Huang Y."/>
            <person name="Zhao Q."/>
            <person name="Feng Q."/>
            <person name="Zhang L."/>
            <person name="Zhu J."/>
            <person name="Weng Q."/>
            <person name="Mu J."/>
            <person name="Lu Y."/>
            <person name="Fan D."/>
            <person name="Liu Y."/>
            <person name="Guan J."/>
            <person name="Zhang Y."/>
            <person name="Yu S."/>
            <person name="Liu X."/>
            <person name="Zhang Y."/>
            <person name="Hong G."/>
            <person name="Han B."/>
            <person name="Choisne N."/>
            <person name="Demange N."/>
            <person name="Orjeda G."/>
            <person name="Samain S."/>
            <person name="Cattolico L."/>
            <person name="Pelletier E."/>
            <person name="Couloux A."/>
            <person name="Segurens B."/>
            <person name="Wincker P."/>
            <person name="D'Hont A."/>
            <person name="Scarpelli C."/>
            <person name="Weissenbach J."/>
            <person name="Salanoubat M."/>
            <person name="Quetier F."/>
            <person name="Yu Y."/>
            <person name="Kim H.R."/>
            <person name="Rambo T."/>
            <person name="Currie J."/>
            <person name="Collura K."/>
            <person name="Luo M."/>
            <person name="Yang T."/>
            <person name="Ammiraju J.S.S."/>
            <person name="Engler F."/>
            <person name="Soderlund C."/>
            <person name="Wing R.A."/>
            <person name="Palmer L.E."/>
            <person name="de la Bastide M."/>
            <person name="Spiegel L."/>
            <person name="Nascimento L."/>
            <person name="Zutavern T."/>
            <person name="O'Shaughnessy A."/>
            <person name="Dike S."/>
            <person name="Dedhia N."/>
            <person name="Preston R."/>
            <person name="Balija V."/>
            <person name="McCombie W.R."/>
            <person name="Chow T."/>
            <person name="Chen H."/>
            <person name="Chung M."/>
            <person name="Chen C."/>
            <person name="Shaw J."/>
            <person name="Wu H."/>
            <person name="Hsiao K."/>
            <person name="Chao Y."/>
            <person name="Chu M."/>
            <person name="Cheng C."/>
            <person name="Hour A."/>
            <person name="Lee P."/>
            <person name="Lin S."/>
            <person name="Lin Y."/>
            <person name="Liou J."/>
            <person name="Liu S."/>
            <person name="Hsing Y."/>
            <person name="Raghuvanshi S."/>
            <person name="Mohanty A."/>
            <person name="Bharti A.K."/>
            <person name="Gaur A."/>
            <person name="Gupta V."/>
            <person name="Kumar D."/>
            <person name="Ravi V."/>
            <person name="Vij S."/>
            <person name="Kapur A."/>
            <person name="Khurana P."/>
            <person name="Khurana P."/>
            <person name="Khurana J.P."/>
            <person name="Tyagi A.K."/>
            <person name="Gaikwad K."/>
            <person name="Singh A."/>
            <person name="Dalal V."/>
            <person name="Srivastava S."/>
            <person name="Dixit A."/>
            <person name="Pal A.K."/>
            <person name="Ghazi I.A."/>
            <person name="Yadav M."/>
            <person name="Pandit A."/>
            <person name="Bhargava A."/>
            <person name="Sureshbabu K."/>
            <person name="Batra K."/>
            <person name="Sharma T.R."/>
            <person name="Mohapatra T."/>
            <person name="Singh N.K."/>
            <person name="Messing J."/>
            <person name="Nelson A.B."/>
            <person name="Fuks G."/>
            <person name="Kavchok S."/>
            <person name="Keizer G."/>
            <person name="Linton E."/>
            <person name="Llaca V."/>
            <person name="Song R."/>
            <person name="Tanyolac B."/>
            <person name="Young S."/>
            <person name="Ho-Il K."/>
            <person name="Hahn J.H."/>
            <person name="Sangsakoo G."/>
            <person name="Vanavichit A."/>
            <person name="de Mattos Luiz.A.T."/>
            <person name="Zimmer P.D."/>
            <person name="Malone G."/>
            <person name="Dellagostin O."/>
            <person name="de Oliveira A.C."/>
            <person name="Bevan M."/>
            <person name="Bancroft I."/>
            <person name="Minx P."/>
            <person name="Cordum H."/>
            <person name="Wilson R."/>
            <person name="Cheng Z."/>
            <person name="Jin W."/>
            <person name="Jiang J."/>
            <person name="Leong S.A."/>
            <person name="Iwama H."/>
            <person name="Gojobori T."/>
            <person name="Itoh T."/>
            <person name="Niimura Y."/>
            <person name="Fujii Y."/>
            <person name="Habara T."/>
            <person name="Sakai H."/>
            <person name="Sato Y."/>
            <person name="Wilson G."/>
            <person name="Kumar K."/>
            <person name="McCouch S."/>
            <person name="Juretic N."/>
            <person name="Hoen D."/>
            <person name="Wright S."/>
            <person name="Bruskiewich R."/>
            <person name="Bureau T."/>
            <person name="Miyao A."/>
            <person name="Hirochika H."/>
            <person name="Nishikawa T."/>
            <person name="Kadowaki K."/>
            <person name="Sugiura M."/>
            <person name="Burr B."/>
            <person name="Sasaki T."/>
        </authorList>
    </citation>
    <scope>NUCLEOTIDE SEQUENCE [LARGE SCALE GENOMIC DNA]</scope>
    <source>
        <strain evidence="3">cv. Nipponbare</strain>
    </source>
</reference>
<evidence type="ECO:0000313" key="3">
    <source>
        <dbReference type="Proteomes" id="UP000059680"/>
    </source>
</evidence>
<feature type="region of interest" description="Disordered" evidence="1">
    <location>
        <begin position="1"/>
        <end position="62"/>
    </location>
</feature>
<dbReference type="AlphaFoldDB" id="A0A0P0W7R5"/>
<proteinExistence type="predicted"/>
<gene>
    <name evidence="2" type="ordered locus">Os04g0190550</name>
    <name evidence="2" type="ORF">OSNPB_040190550</name>
</gene>
<keyword evidence="3" id="KW-1185">Reference proteome</keyword>
<evidence type="ECO:0000313" key="2">
    <source>
        <dbReference type="EMBL" id="BAS88015.1"/>
    </source>
</evidence>
<reference evidence="2 3" key="3">
    <citation type="journal article" date="2013" name="Rice">
        <title>Improvement of the Oryza sativa Nipponbare reference genome using next generation sequence and optical map data.</title>
        <authorList>
            <person name="Kawahara Y."/>
            <person name="de la Bastide M."/>
            <person name="Hamilton J.P."/>
            <person name="Kanamori H."/>
            <person name="McCombie W.R."/>
            <person name="Ouyang S."/>
            <person name="Schwartz D.C."/>
            <person name="Tanaka T."/>
            <person name="Wu J."/>
            <person name="Zhou S."/>
            <person name="Childs K.L."/>
            <person name="Davidson R.M."/>
            <person name="Lin H."/>
            <person name="Quesada-Ocampo L."/>
            <person name="Vaillancourt B."/>
            <person name="Sakai H."/>
            <person name="Lee S.S."/>
            <person name="Kim J."/>
            <person name="Numa H."/>
            <person name="Itoh T."/>
            <person name="Buell C.R."/>
            <person name="Matsumoto T."/>
        </authorList>
    </citation>
    <scope>NUCLEOTIDE SEQUENCE [LARGE SCALE GENOMIC DNA]</scope>
    <source>
        <strain evidence="3">cv. Nipponbare</strain>
    </source>
</reference>
<dbReference type="InParanoid" id="A0A0P0W7R5"/>
<reference evidence="2 3" key="2">
    <citation type="journal article" date="2013" name="Plant Cell Physiol.">
        <title>Rice Annotation Project Database (RAP-DB): an integrative and interactive database for rice genomics.</title>
        <authorList>
            <person name="Sakai H."/>
            <person name="Lee S.S."/>
            <person name="Tanaka T."/>
            <person name="Numa H."/>
            <person name="Kim J."/>
            <person name="Kawahara Y."/>
            <person name="Wakimoto H."/>
            <person name="Yang C.C."/>
            <person name="Iwamoto M."/>
            <person name="Abe T."/>
            <person name="Yamada Y."/>
            <person name="Muto A."/>
            <person name="Inokuchi H."/>
            <person name="Ikemura T."/>
            <person name="Matsumoto T."/>
            <person name="Sasaki T."/>
            <person name="Itoh T."/>
        </authorList>
    </citation>
    <scope>NUCLEOTIDE SEQUENCE [LARGE SCALE GENOMIC DNA]</scope>
    <source>
        <strain evidence="3">cv. Nipponbare</strain>
    </source>
</reference>
<accession>A0A0P0W7R5</accession>
<dbReference type="EMBL" id="AP014960">
    <property type="protein sequence ID" value="BAS88015.1"/>
    <property type="molecule type" value="Genomic_DNA"/>
</dbReference>
<name>A0A0P0W7R5_ORYSJ</name>
<dbReference type="PaxDb" id="39947-A0A0P0W7R5"/>
<evidence type="ECO:0000256" key="1">
    <source>
        <dbReference type="SAM" id="MobiDB-lite"/>
    </source>
</evidence>